<evidence type="ECO:0000313" key="3">
    <source>
        <dbReference type="Proteomes" id="UP000016933"/>
    </source>
</evidence>
<name>N1PPT2_DOTSN</name>
<evidence type="ECO:0008006" key="4">
    <source>
        <dbReference type="Google" id="ProtNLM"/>
    </source>
</evidence>
<evidence type="ECO:0000313" key="2">
    <source>
        <dbReference type="EMBL" id="EME45392.1"/>
    </source>
</evidence>
<dbReference type="HOGENOM" id="CLU_006237_2_1_1"/>
<protein>
    <recommendedName>
        <fullName evidence="4">Transcription factor domain-containing protein</fullName>
    </recommendedName>
</protein>
<gene>
    <name evidence="2" type="ORF">DOTSEDRAFT_71199</name>
</gene>
<reference evidence="2 3" key="2">
    <citation type="journal article" date="2012" name="PLoS Pathog.">
        <title>Diverse lifestyles and strategies of plant pathogenesis encoded in the genomes of eighteen Dothideomycetes fungi.</title>
        <authorList>
            <person name="Ohm R.A."/>
            <person name="Feau N."/>
            <person name="Henrissat B."/>
            <person name="Schoch C.L."/>
            <person name="Horwitz B.A."/>
            <person name="Barry K.W."/>
            <person name="Condon B.J."/>
            <person name="Copeland A.C."/>
            <person name="Dhillon B."/>
            <person name="Glaser F."/>
            <person name="Hesse C.N."/>
            <person name="Kosti I."/>
            <person name="LaButti K."/>
            <person name="Lindquist E.A."/>
            <person name="Lucas S."/>
            <person name="Salamov A.A."/>
            <person name="Bradshaw R.E."/>
            <person name="Ciuffetti L."/>
            <person name="Hamelin R.C."/>
            <person name="Kema G.H.J."/>
            <person name="Lawrence C."/>
            <person name="Scott J.A."/>
            <person name="Spatafora J.W."/>
            <person name="Turgeon B.G."/>
            <person name="de Wit P.J.G.M."/>
            <person name="Zhong S."/>
            <person name="Goodwin S.B."/>
            <person name="Grigoriev I.V."/>
        </authorList>
    </citation>
    <scope>NUCLEOTIDE SEQUENCE [LARGE SCALE GENOMIC DNA]</scope>
    <source>
        <strain evidence="3">NZE10 / CBS 128990</strain>
    </source>
</reference>
<feature type="region of interest" description="Disordered" evidence="1">
    <location>
        <begin position="88"/>
        <end position="115"/>
    </location>
</feature>
<reference evidence="3" key="1">
    <citation type="journal article" date="2012" name="PLoS Genet.">
        <title>The genomes of the fungal plant pathogens Cladosporium fulvum and Dothistroma septosporum reveal adaptation to different hosts and lifestyles but also signatures of common ancestry.</title>
        <authorList>
            <person name="de Wit P.J.G.M."/>
            <person name="van der Burgt A."/>
            <person name="Oekmen B."/>
            <person name="Stergiopoulos I."/>
            <person name="Abd-Elsalam K.A."/>
            <person name="Aerts A.L."/>
            <person name="Bahkali A.H."/>
            <person name="Beenen H.G."/>
            <person name="Chettri P."/>
            <person name="Cox M.P."/>
            <person name="Datema E."/>
            <person name="de Vries R.P."/>
            <person name="Dhillon B."/>
            <person name="Ganley A.R."/>
            <person name="Griffiths S.A."/>
            <person name="Guo Y."/>
            <person name="Hamelin R.C."/>
            <person name="Henrissat B."/>
            <person name="Kabir M.S."/>
            <person name="Jashni M.K."/>
            <person name="Kema G."/>
            <person name="Klaubauf S."/>
            <person name="Lapidus A."/>
            <person name="Levasseur A."/>
            <person name="Lindquist E."/>
            <person name="Mehrabi R."/>
            <person name="Ohm R.A."/>
            <person name="Owen T.J."/>
            <person name="Salamov A."/>
            <person name="Schwelm A."/>
            <person name="Schijlen E."/>
            <person name="Sun H."/>
            <person name="van den Burg H.A."/>
            <person name="van Ham R.C.H.J."/>
            <person name="Zhang S."/>
            <person name="Goodwin S.B."/>
            <person name="Grigoriev I.V."/>
            <person name="Collemare J."/>
            <person name="Bradshaw R.E."/>
        </authorList>
    </citation>
    <scope>NUCLEOTIDE SEQUENCE [LARGE SCALE GENOMIC DNA]</scope>
    <source>
        <strain evidence="3">NZE10 / CBS 128990</strain>
    </source>
</reference>
<accession>N1PPT2</accession>
<dbReference type="eggNOG" id="ENOG502SHX1">
    <property type="taxonomic scope" value="Eukaryota"/>
</dbReference>
<dbReference type="OrthoDB" id="5958943at2759"/>
<dbReference type="EMBL" id="KB446538">
    <property type="protein sequence ID" value="EME45392.1"/>
    <property type="molecule type" value="Genomic_DNA"/>
</dbReference>
<sequence length="562" mass="62559">MEGALSCWLTERNCPYSFSPFDGKDLLSGKEVWGSNWASRMVTRVCALDKEYVKASALSKCDQQQGSKILNLVVMAFAAQWSQAGKRHESAHTDCSSSSDSGTAAYGNRSDPPMEQLAEESFGRNTQKALWHKANRALSEASDNPSFQAVFAGIIFSLTQRPIDGTEVLEELQPSGTDELDSLFRVLDLDGPTSSLDAANRKMHDHRRKLREAKSPGMYNARAPTKLSDAHEETFGLLYWLAVMFDTLSAAMNRRSFTISDLESNFSRAGGSAKPKTTRHDSGLPQTYVLPEDGTNEEAAVWGDYFLREQSRTGQARSHHTRWPCDYDEAASCLADAAPVKVLLYRRLGQLQSLYYQGSLPQLIENGLEATMEVYNHWNNTYGLFIEDCTRNHEALPARIQSWYTLLTGHWNLAVLIFVDLIDTMDLAGMTLPTHASLRKSINFTDHLRDTAVYSISELGRCCRTGAESLAFTQSPDFHHAVNKAALLTEPWTVVLVRTFGYAGAILSRRLGLGKHVGPDLTAQTYSKERLQYCVDALSLLGKKSDMAMCAAELLSRYAKRQ</sequence>
<dbReference type="AlphaFoldDB" id="N1PPT2"/>
<dbReference type="OMA" id="QPRWPCS"/>
<dbReference type="STRING" id="675120.N1PPT2"/>
<organism evidence="2 3">
    <name type="scientific">Dothistroma septosporum (strain NZE10 / CBS 128990)</name>
    <name type="common">Red band needle blight fungus</name>
    <name type="synonym">Mycosphaerella pini</name>
    <dbReference type="NCBI Taxonomy" id="675120"/>
    <lineage>
        <taxon>Eukaryota</taxon>
        <taxon>Fungi</taxon>
        <taxon>Dikarya</taxon>
        <taxon>Ascomycota</taxon>
        <taxon>Pezizomycotina</taxon>
        <taxon>Dothideomycetes</taxon>
        <taxon>Dothideomycetidae</taxon>
        <taxon>Mycosphaerellales</taxon>
        <taxon>Mycosphaerellaceae</taxon>
        <taxon>Dothistroma</taxon>
    </lineage>
</organism>
<proteinExistence type="predicted"/>
<dbReference type="Proteomes" id="UP000016933">
    <property type="component" value="Unassembled WGS sequence"/>
</dbReference>
<evidence type="ECO:0000256" key="1">
    <source>
        <dbReference type="SAM" id="MobiDB-lite"/>
    </source>
</evidence>
<keyword evidence="3" id="KW-1185">Reference proteome</keyword>